<dbReference type="GO" id="GO:0009289">
    <property type="term" value="C:pilus"/>
    <property type="evidence" value="ECO:0007669"/>
    <property type="project" value="UniProtKB-SubCell"/>
</dbReference>
<organism evidence="6 7">
    <name type="scientific">Bacteroides thetaiotaomicron</name>
    <dbReference type="NCBI Taxonomy" id="818"/>
    <lineage>
        <taxon>Bacteria</taxon>
        <taxon>Pseudomonadati</taxon>
        <taxon>Bacteroidota</taxon>
        <taxon>Bacteroidia</taxon>
        <taxon>Bacteroidales</taxon>
        <taxon>Bacteroidaceae</taxon>
        <taxon>Bacteroides</taxon>
    </lineage>
</organism>
<evidence type="ECO:0000256" key="2">
    <source>
        <dbReference type="ARBA" id="ARBA00006011"/>
    </source>
</evidence>
<dbReference type="Gene3D" id="2.60.40.2580">
    <property type="match status" value="1"/>
</dbReference>
<dbReference type="RefSeq" id="WP_414181848.1">
    <property type="nucleotide sequence ID" value="NZ_JBLHAC010000007.1"/>
</dbReference>
<dbReference type="PROSITE" id="PS00018">
    <property type="entry name" value="EF_HAND_1"/>
    <property type="match status" value="1"/>
</dbReference>
<evidence type="ECO:0000256" key="4">
    <source>
        <dbReference type="ARBA" id="ARBA00023263"/>
    </source>
</evidence>
<dbReference type="InterPro" id="IPR018247">
    <property type="entry name" value="EF_Hand_1_Ca_BS"/>
</dbReference>
<keyword evidence="4" id="KW-0281">Fimbrium</keyword>
<proteinExistence type="inferred from homology"/>
<keyword evidence="3" id="KW-0732">Signal</keyword>
<dbReference type="EMBL" id="JAGZEE010000026">
    <property type="protein sequence ID" value="MBS5412320.1"/>
    <property type="molecule type" value="Genomic_DNA"/>
</dbReference>
<accession>A0A943DQX7</accession>
<reference evidence="6" key="1">
    <citation type="submission" date="2021-02" db="EMBL/GenBank/DDBJ databases">
        <title>Infant gut strain persistence is associated with maternal origin, phylogeny, and functional potential including surface adhesion and iron acquisition.</title>
        <authorList>
            <person name="Lou Y.C."/>
        </authorList>
    </citation>
    <scope>NUCLEOTIDE SEQUENCE</scope>
    <source>
        <strain evidence="6">L3_082_243G1_dasL3_082_243G1_maxbin2.maxbin.015s ta_sub</strain>
    </source>
</reference>
<gene>
    <name evidence="6" type="ORF">KHY35_16695</name>
</gene>
<evidence type="ECO:0000313" key="6">
    <source>
        <dbReference type="EMBL" id="MBS5412320.1"/>
    </source>
</evidence>
<evidence type="ECO:0000256" key="1">
    <source>
        <dbReference type="ARBA" id="ARBA00004561"/>
    </source>
</evidence>
<dbReference type="Proteomes" id="UP000782901">
    <property type="component" value="Unassembled WGS sequence"/>
</dbReference>
<dbReference type="InterPro" id="IPR029141">
    <property type="entry name" value="FimA_N"/>
</dbReference>
<protein>
    <submittedName>
        <fullName evidence="6">DUF4906 domain-containing protein</fullName>
    </submittedName>
</protein>
<name>A0A943DQX7_BACT4</name>
<dbReference type="Pfam" id="PF06321">
    <property type="entry name" value="P_gingi_FimA"/>
    <property type="match status" value="1"/>
</dbReference>
<comment type="similarity">
    <text evidence="2">Belongs to the bacteroidetes fimbrillin superfamily. FimA/Mfa1 family.</text>
</comment>
<sequence>MKKQNNISRVINKLLYITLACIIFNACTDEEIISSTKVEAGIPVEVQLGMSISGMSEVSTRSLDEDAESQVNDLYVLVFDANSQQKKTGKFFSTDEIVSTTTNKNKGSIVLKTTSGECRIYAVANVTTTELTGTNLKSQLDNVDKISDLNNITAALTEVNIQRVQAALSMSGAYKATNQPNKAEGYCVINEEGNVSAGKIELNRLDSHITFKIAVGSEVKTFTPISWQVKNVPLKSTVFPQEKSVFTNSDDFAEESSISKAFGTVTNDKVYRTFDFYMLENIKSAKEYNGEKITADVSNMNIQERQAEYAKREAEEKIKDPDNKDKVINTGTYKFSEPFATYVEIKASMEIAHKEDGKDVTRVANVTYIIHLGGGTDDPANFTSNRNTKYTYKIQINNVDNIVVEVEEDKENRPGEEGDVVDAEVEARTLDAHYNSFVMGFSYNDVADENGKNALQFVVKTPFGTVTNKDQADATNNISNPQDYHWIHFKQNTGKDPDKKLALHNGTIIDIFNLGDDIIKRYNNDTAKDKSKTKQYFYTVFVDEYYYSKPPKGENWGNDATTYWRHFANAADRYIMLVYAPKYSTDNESSYAKARYMLTQRSIQTYYSTESGTALGMEHINETGAATIWGNFTDAVSYNGLWNTWQYLKNNNSWDSHVTRTSWDQNMNTFTTQNEAVVVARCLSRNRDENGDGIITANEVKWYVPTSEQLMGMYLGAKSLPSPLVDSENINFIYSERGNYHYSTSDKKRIWGEEGASVGDLYADGGNAWGAGSAQNFRCVRNLGIDITQANDIKKETYPKQAFEYKDEARVKVYNKYTATDEIATKSRIFVMSKLTDQNIRSRLKTGELAIHNNFEDGNKPAYAFQMAEYKTESGQGVTQWDWNYYEDYPYPFTITTWERVIRSYWYNRNDKWSEWYRTYDGDRSWCKNHTEEDNERDKGLWRAPNQREMMLMYIHDSKDVNNTLSRTLWKYETGDEVDNYTRFFCTVDNLSLSNDGTKGSANERMGKLSIRCVRDVEIVK</sequence>
<dbReference type="AlphaFoldDB" id="A0A943DQX7"/>
<comment type="caution">
    <text evidence="6">The sequence shown here is derived from an EMBL/GenBank/DDBJ whole genome shotgun (WGS) entry which is preliminary data.</text>
</comment>
<evidence type="ECO:0000256" key="3">
    <source>
        <dbReference type="ARBA" id="ARBA00022729"/>
    </source>
</evidence>
<evidence type="ECO:0000313" key="7">
    <source>
        <dbReference type="Proteomes" id="UP000782901"/>
    </source>
</evidence>
<feature type="domain" description="Major fimbrial subunit protein N-terminal" evidence="5">
    <location>
        <begin position="57"/>
        <end position="204"/>
    </location>
</feature>
<evidence type="ECO:0000259" key="5">
    <source>
        <dbReference type="Pfam" id="PF06321"/>
    </source>
</evidence>
<comment type="subcellular location">
    <subcellularLocation>
        <location evidence="1">Fimbrium</location>
    </subcellularLocation>
</comment>